<dbReference type="PANTHER" id="PTHR43899">
    <property type="entry name" value="RH59310P"/>
    <property type="match status" value="1"/>
</dbReference>
<evidence type="ECO:0000256" key="4">
    <source>
        <dbReference type="ARBA" id="ARBA00022955"/>
    </source>
</evidence>
<dbReference type="GO" id="GO:0006694">
    <property type="term" value="P:steroid biosynthetic process"/>
    <property type="evidence" value="ECO:0007669"/>
    <property type="project" value="UniProtKB-KW"/>
</dbReference>
<keyword evidence="16" id="KW-0472">Membrane</keyword>
<evidence type="ECO:0000256" key="14">
    <source>
        <dbReference type="ARBA" id="ARBA00049509"/>
    </source>
</evidence>
<dbReference type="InterPro" id="IPR036291">
    <property type="entry name" value="NAD(P)-bd_dom_sf"/>
</dbReference>
<comment type="subcellular location">
    <subcellularLocation>
        <location evidence="1">Endoplasmic reticulum membrane</location>
        <topology evidence="1">Multi-pass membrane protein</topology>
    </subcellularLocation>
</comment>
<feature type="transmembrane region" description="Helical" evidence="16">
    <location>
        <begin position="12"/>
        <end position="33"/>
    </location>
</feature>
<comment type="catalytic activity">
    <reaction evidence="12">
        <text>17beta-estradiol + NAD(+) = estrone + NADH + H(+)</text>
        <dbReference type="Rhea" id="RHEA:24612"/>
        <dbReference type="ChEBI" id="CHEBI:15378"/>
        <dbReference type="ChEBI" id="CHEBI:16469"/>
        <dbReference type="ChEBI" id="CHEBI:17263"/>
        <dbReference type="ChEBI" id="CHEBI:57540"/>
        <dbReference type="ChEBI" id="CHEBI:57945"/>
        <dbReference type="EC" id="1.1.1.62"/>
    </reaction>
</comment>
<comment type="similarity">
    <text evidence="15">Belongs to the short-chain dehydrogenases/reductases (SDR) family.</text>
</comment>
<organism evidence="17 18">
    <name type="scientific">Engystomops pustulosus</name>
    <name type="common">Tungara frog</name>
    <name type="synonym">Physalaemus pustulosus</name>
    <dbReference type="NCBI Taxonomy" id="76066"/>
    <lineage>
        <taxon>Eukaryota</taxon>
        <taxon>Metazoa</taxon>
        <taxon>Chordata</taxon>
        <taxon>Craniata</taxon>
        <taxon>Vertebrata</taxon>
        <taxon>Euteleostomi</taxon>
        <taxon>Amphibia</taxon>
        <taxon>Batrachia</taxon>
        <taxon>Anura</taxon>
        <taxon>Neobatrachia</taxon>
        <taxon>Hyloidea</taxon>
        <taxon>Leptodactylidae</taxon>
        <taxon>Leiuperinae</taxon>
        <taxon>Engystomops</taxon>
    </lineage>
</organism>
<evidence type="ECO:0000256" key="1">
    <source>
        <dbReference type="ARBA" id="ARBA00004477"/>
    </source>
</evidence>
<evidence type="ECO:0000256" key="11">
    <source>
        <dbReference type="ARBA" id="ARBA00041250"/>
    </source>
</evidence>
<evidence type="ECO:0000256" key="9">
    <source>
        <dbReference type="ARBA" id="ARBA00037929"/>
    </source>
</evidence>
<protein>
    <recommendedName>
        <fullName evidence="11">3-ketoacyl-CoA reductase</fullName>
        <ecNumber evidence="10">1.1.1.330</ecNumber>
        <ecNumber evidence="7">1.1.1.62</ecNumber>
    </recommendedName>
</protein>
<keyword evidence="4" id="KW-0443">Lipid metabolism</keyword>
<dbReference type="EMBL" id="WNYA01008906">
    <property type="protein sequence ID" value="KAG8540929.1"/>
    <property type="molecule type" value="Genomic_DNA"/>
</dbReference>
<dbReference type="InterPro" id="IPR020904">
    <property type="entry name" value="Sc_DH/Rdtase_CS"/>
</dbReference>
<comment type="caution">
    <text evidence="17">The sequence shown here is derived from an EMBL/GenBank/DDBJ whole genome shotgun (WGS) entry which is preliminary data.</text>
</comment>
<comment type="pathway">
    <text evidence="9">Steroid biosynthesis; estrogen biosynthesis.</text>
</comment>
<dbReference type="GO" id="GO:0141040">
    <property type="term" value="F:very-long-chain 3-oxoacyl-CoA reductase activity"/>
    <property type="evidence" value="ECO:0007669"/>
    <property type="project" value="UniProtKB-EC"/>
</dbReference>
<keyword evidence="4" id="KW-0752">Steroid biosynthesis</keyword>
<gene>
    <name evidence="17" type="ORF">GDO81_030035</name>
</gene>
<dbReference type="Pfam" id="PF00106">
    <property type="entry name" value="adh_short"/>
    <property type="match status" value="1"/>
</dbReference>
<evidence type="ECO:0000256" key="7">
    <source>
        <dbReference type="ARBA" id="ARBA00024072"/>
    </source>
</evidence>
<evidence type="ECO:0000256" key="16">
    <source>
        <dbReference type="SAM" id="Phobius"/>
    </source>
</evidence>
<accession>A0AAV6Z0G8</accession>
<sequence length="320" mass="36345">MEETRYDQRLHLLGLLALSYLLLKQLWILLVGIKNHVLSRWWRTDLKKYGGWAVVTGATDGIGKAYALQLAKRGFDVVLISRNEEKLQRVAQEIEKQSQQKTKIIQVDFTGGSEIYPKVENGLKDLDIGILVNNVGMSYVSDPVRFLEVDDVPKQIDYTLNCNILSMVHMTRIVLPKMLQRKKGLIINISSSTGIRPYPIMTMYGATKAFMDFFSRSLHMEYKSDGITVQSVLPYLVSTNMSFNLKTNIVVKTSDDFVQEALDTVGYTTRTNGCLSHYVQEYILDHILSDTVMNSRIGLYVAGCAANLMFKVLQLRNKNK</sequence>
<evidence type="ECO:0000256" key="10">
    <source>
        <dbReference type="ARBA" id="ARBA00039105"/>
    </source>
</evidence>
<dbReference type="InterPro" id="IPR002347">
    <property type="entry name" value="SDR_fam"/>
</dbReference>
<evidence type="ECO:0000256" key="8">
    <source>
        <dbReference type="ARBA" id="ARBA00037337"/>
    </source>
</evidence>
<dbReference type="SUPFAM" id="SSF51735">
    <property type="entry name" value="NAD(P)-binding Rossmann-fold domains"/>
    <property type="match status" value="1"/>
</dbReference>
<dbReference type="InterPro" id="IPR051019">
    <property type="entry name" value="VLCFA-Steroid_DH"/>
</dbReference>
<keyword evidence="18" id="KW-1185">Reference proteome</keyword>
<dbReference type="PRINTS" id="PR00080">
    <property type="entry name" value="SDRFAMILY"/>
</dbReference>
<keyword evidence="6" id="KW-0560">Oxidoreductase</keyword>
<evidence type="ECO:0000313" key="18">
    <source>
        <dbReference type="Proteomes" id="UP000824782"/>
    </source>
</evidence>
<dbReference type="PRINTS" id="PR00081">
    <property type="entry name" value="GDHRDH"/>
</dbReference>
<evidence type="ECO:0000256" key="6">
    <source>
        <dbReference type="ARBA" id="ARBA00023002"/>
    </source>
</evidence>
<dbReference type="Gene3D" id="3.40.50.720">
    <property type="entry name" value="NAD(P)-binding Rossmann-like Domain"/>
    <property type="match status" value="1"/>
</dbReference>
<dbReference type="AlphaFoldDB" id="A0AAV6Z0G8"/>
<dbReference type="PANTHER" id="PTHR43899:SF10">
    <property type="entry name" value="20BETA-HYDROXYSTEROID DEHYDROGENASE TYPE 2"/>
    <property type="match status" value="1"/>
</dbReference>
<evidence type="ECO:0000256" key="3">
    <source>
        <dbReference type="ARBA" id="ARBA00022857"/>
    </source>
</evidence>
<evidence type="ECO:0000256" key="5">
    <source>
        <dbReference type="ARBA" id="ARBA00022989"/>
    </source>
</evidence>
<evidence type="ECO:0000256" key="13">
    <source>
        <dbReference type="ARBA" id="ARBA00048906"/>
    </source>
</evidence>
<name>A0AAV6Z0G8_ENGPU</name>
<evidence type="ECO:0000256" key="12">
    <source>
        <dbReference type="ARBA" id="ARBA00048022"/>
    </source>
</evidence>
<dbReference type="PIRSF" id="PIRSF000126">
    <property type="entry name" value="11-beta-HSD1"/>
    <property type="match status" value="1"/>
</dbReference>
<comment type="function">
    <text evidence="8">Catalyzes the second of the four reactions of the long-chain fatty acids elongation cycle. This endoplasmic reticulum-bound enzymatic process, allows the addition of two carbons to the chain of long- and very long-chain fatty acids/VLCFAs per cycle. This enzyme has a 3-ketoacyl-CoA reductase activity, reducing 3-ketoacyl-CoA to 3-hydroxyacyl-CoA, within each cycle of fatty acid elongation. Thereby, it may participate in the production of VLCFAs of different chain lengths that are involved in multiple biological processes as precursors of membrane lipids and lipid mediators. May also catalyze the transformation of estrone (E1) into estradiol (E2) and play a role in estrogen formation.</text>
</comment>
<dbReference type="FunFam" id="3.40.50.720:FF:000137">
    <property type="entry name" value="Hydroxysteroid (17-beta) dehydrogenase 3"/>
    <property type="match status" value="1"/>
</dbReference>
<keyword evidence="5 16" id="KW-1133">Transmembrane helix</keyword>
<dbReference type="GO" id="GO:0005789">
    <property type="term" value="C:endoplasmic reticulum membrane"/>
    <property type="evidence" value="ECO:0007669"/>
    <property type="project" value="UniProtKB-SubCell"/>
</dbReference>
<evidence type="ECO:0000313" key="17">
    <source>
        <dbReference type="EMBL" id="KAG8540929.1"/>
    </source>
</evidence>
<dbReference type="PROSITE" id="PS00061">
    <property type="entry name" value="ADH_SHORT"/>
    <property type="match status" value="1"/>
</dbReference>
<dbReference type="EC" id="1.1.1.62" evidence="7"/>
<dbReference type="GO" id="GO:0004303">
    <property type="term" value="F:estradiol 17-beta-dehydrogenase [NAD(P)+] activity"/>
    <property type="evidence" value="ECO:0007669"/>
    <property type="project" value="UniProtKB-EC"/>
</dbReference>
<keyword evidence="4" id="KW-0444">Lipid biosynthesis</keyword>
<evidence type="ECO:0000256" key="2">
    <source>
        <dbReference type="ARBA" id="ARBA00022692"/>
    </source>
</evidence>
<keyword evidence="2 16" id="KW-0812">Transmembrane</keyword>
<dbReference type="Proteomes" id="UP000824782">
    <property type="component" value="Unassembled WGS sequence"/>
</dbReference>
<dbReference type="CDD" id="cd05356">
    <property type="entry name" value="17beta-HSD1_like_SDR_c"/>
    <property type="match status" value="1"/>
</dbReference>
<dbReference type="EC" id="1.1.1.330" evidence="10"/>
<comment type="catalytic activity">
    <reaction evidence="13">
        <text>17beta-estradiol + NADP(+) = estrone + NADPH + H(+)</text>
        <dbReference type="Rhea" id="RHEA:24616"/>
        <dbReference type="ChEBI" id="CHEBI:15378"/>
        <dbReference type="ChEBI" id="CHEBI:16469"/>
        <dbReference type="ChEBI" id="CHEBI:17263"/>
        <dbReference type="ChEBI" id="CHEBI:57783"/>
        <dbReference type="ChEBI" id="CHEBI:58349"/>
        <dbReference type="EC" id="1.1.1.62"/>
    </reaction>
</comment>
<comment type="catalytic activity">
    <reaction evidence="14">
        <text>a very-long-chain (3R)-3-hydroxyacyl-CoA + NADP(+) = a very-long-chain 3-oxoacyl-CoA + NADPH + H(+)</text>
        <dbReference type="Rhea" id="RHEA:48680"/>
        <dbReference type="ChEBI" id="CHEBI:15378"/>
        <dbReference type="ChEBI" id="CHEBI:57783"/>
        <dbReference type="ChEBI" id="CHEBI:58349"/>
        <dbReference type="ChEBI" id="CHEBI:85440"/>
        <dbReference type="ChEBI" id="CHEBI:90725"/>
        <dbReference type="EC" id="1.1.1.330"/>
    </reaction>
</comment>
<keyword evidence="3" id="KW-0521">NADP</keyword>
<reference evidence="17" key="1">
    <citation type="thesis" date="2020" institute="ProQuest LLC" country="789 East Eisenhower Parkway, Ann Arbor, MI, USA">
        <title>Comparative Genomics and Chromosome Evolution.</title>
        <authorList>
            <person name="Mudd A.B."/>
        </authorList>
    </citation>
    <scope>NUCLEOTIDE SEQUENCE</scope>
    <source>
        <strain evidence="17">237g6f4</strain>
        <tissue evidence="17">Blood</tissue>
    </source>
</reference>
<proteinExistence type="inferred from homology"/>
<evidence type="ECO:0000256" key="15">
    <source>
        <dbReference type="RuleBase" id="RU000363"/>
    </source>
</evidence>